<comment type="similarity">
    <text evidence="2">Belongs to the mitochondrion-specific ribosomal protein mS29 family.</text>
</comment>
<evidence type="ECO:0000256" key="2">
    <source>
        <dbReference type="ARBA" id="ARBA00009863"/>
    </source>
</evidence>
<name>A0A2M4AM56_9DIPT</name>
<evidence type="ECO:0000256" key="6">
    <source>
        <dbReference type="ARBA" id="ARBA00023274"/>
    </source>
</evidence>
<sequence>MIRNMVRCAHVRSGSHYTSAAAAMATVAAASKGTAAKLDEFRTLESNTDQHGLSTLGRFYTIPADARKQIFTYGGLPKSYERQIKTFNECCLMVRRPAVEIIEHLRRNDFSRPVNRFVLYGEDGAGKSLTLAHLLHHGYQQQYVLVHVPWLPNWLKRPKETANANSVEGALDLPLDGAAWLVHFKNQNGDLLERLGLTVSRDYVWTKRETTPAGAPLMALVEHGISRAKFSCDAIAGLVRELKHHSTAGRARTMVVIDGYNALFHPHTRILTESKVRLTPDRITLLQPFREMTRNDWTNGVCVLAVDRLALTEDRMASTLPLYLLYREGFEHLDPFVPIRVDGYDETEFHSCIQYYLDRKWIQTTETGFDVELKALSCQNPYQLMQLCASL</sequence>
<evidence type="ECO:0000256" key="4">
    <source>
        <dbReference type="ARBA" id="ARBA00022980"/>
    </source>
</evidence>
<dbReference type="PANTHER" id="PTHR12810">
    <property type="entry name" value="MITOCHONDRIAL 28S RIBOSOMAL PROTEIN S29"/>
    <property type="match status" value="1"/>
</dbReference>
<dbReference type="AlphaFoldDB" id="A0A2M4AM56"/>
<dbReference type="GO" id="GO:0005763">
    <property type="term" value="C:mitochondrial small ribosomal subunit"/>
    <property type="evidence" value="ECO:0007669"/>
    <property type="project" value="TreeGrafter"/>
</dbReference>
<dbReference type="Pfam" id="PF10236">
    <property type="entry name" value="DAP3"/>
    <property type="match status" value="1"/>
</dbReference>
<evidence type="ECO:0000256" key="3">
    <source>
        <dbReference type="ARBA" id="ARBA00022946"/>
    </source>
</evidence>
<keyword evidence="3" id="KW-0809">Transit peptide</keyword>
<keyword evidence="5" id="KW-0496">Mitochondrion</keyword>
<accession>A0A2M4AM56</accession>
<dbReference type="GO" id="GO:0006915">
    <property type="term" value="P:apoptotic process"/>
    <property type="evidence" value="ECO:0007669"/>
    <property type="project" value="InterPro"/>
</dbReference>
<dbReference type="PANTHER" id="PTHR12810:SF0">
    <property type="entry name" value="SMALL RIBOSOMAL SUBUNIT PROTEIN MS29"/>
    <property type="match status" value="1"/>
</dbReference>
<keyword evidence="6" id="KW-0687">Ribonucleoprotein</keyword>
<dbReference type="InterPro" id="IPR027417">
    <property type="entry name" value="P-loop_NTPase"/>
</dbReference>
<dbReference type="EMBL" id="GGFK01008538">
    <property type="protein sequence ID" value="MBW41859.1"/>
    <property type="molecule type" value="Transcribed_RNA"/>
</dbReference>
<organism evidence="8">
    <name type="scientific">Anopheles triannulatus</name>
    <dbReference type="NCBI Taxonomy" id="58253"/>
    <lineage>
        <taxon>Eukaryota</taxon>
        <taxon>Metazoa</taxon>
        <taxon>Ecdysozoa</taxon>
        <taxon>Arthropoda</taxon>
        <taxon>Hexapoda</taxon>
        <taxon>Insecta</taxon>
        <taxon>Pterygota</taxon>
        <taxon>Neoptera</taxon>
        <taxon>Endopterygota</taxon>
        <taxon>Diptera</taxon>
        <taxon>Nematocera</taxon>
        <taxon>Culicoidea</taxon>
        <taxon>Culicidae</taxon>
        <taxon>Anophelinae</taxon>
        <taxon>Anopheles</taxon>
    </lineage>
</organism>
<evidence type="ECO:0000256" key="5">
    <source>
        <dbReference type="ARBA" id="ARBA00023128"/>
    </source>
</evidence>
<reference evidence="8" key="1">
    <citation type="submission" date="2018-01" db="EMBL/GenBank/DDBJ databases">
        <title>An insight into the sialome of Amazonian anophelines.</title>
        <authorList>
            <person name="Ribeiro J.M."/>
            <person name="Scarpassa V."/>
            <person name="Calvo E."/>
        </authorList>
    </citation>
    <scope>NUCLEOTIDE SEQUENCE</scope>
    <source>
        <tissue evidence="8">Salivary glands</tissue>
    </source>
</reference>
<dbReference type="GO" id="GO:0003735">
    <property type="term" value="F:structural constituent of ribosome"/>
    <property type="evidence" value="ECO:0007669"/>
    <property type="project" value="TreeGrafter"/>
</dbReference>
<evidence type="ECO:0000313" key="8">
    <source>
        <dbReference type="EMBL" id="MBW41859.1"/>
    </source>
</evidence>
<proteinExistence type="inferred from homology"/>
<protein>
    <recommendedName>
        <fullName evidence="7">Small ribosomal subunit protein mS29</fullName>
    </recommendedName>
</protein>
<dbReference type="InterPro" id="IPR019368">
    <property type="entry name" value="Ribosomal_mS29"/>
</dbReference>
<dbReference type="PRINTS" id="PR01716">
    <property type="entry name" value="DEATHASSOCP3"/>
</dbReference>
<evidence type="ECO:0000256" key="1">
    <source>
        <dbReference type="ARBA" id="ARBA00004173"/>
    </source>
</evidence>
<evidence type="ECO:0000256" key="7">
    <source>
        <dbReference type="ARBA" id="ARBA00035140"/>
    </source>
</evidence>
<comment type="subcellular location">
    <subcellularLocation>
        <location evidence="1">Mitochondrion</location>
    </subcellularLocation>
</comment>
<dbReference type="SUPFAM" id="SSF52540">
    <property type="entry name" value="P-loop containing nucleoside triphosphate hydrolases"/>
    <property type="match status" value="1"/>
</dbReference>
<dbReference type="InterPro" id="IPR008092">
    <property type="entry name" value="Ribosomal_mS29_met"/>
</dbReference>
<keyword evidence="4 8" id="KW-0689">Ribosomal protein</keyword>